<feature type="compositionally biased region" description="Basic and acidic residues" evidence="1">
    <location>
        <begin position="158"/>
        <end position="169"/>
    </location>
</feature>
<sequence>MTEASLALRWDQRLIADAGFDLFEDSLFEEDPLLAVDVWDQTFGFRFSLPSPVDSGFSSSFPTSSLLSRINQSPPNNLRAPMGNNVEREREVIASRESKYYPSDELSINNSYDNPVLRTTIPSRSSSSELELNGRNQISVYPIITFRCGHTLENGIPEESKEASEREGEGGTAAAATSSSSHRLGRRTLPLRRPDKGAGGRVRGRPPPAPNLGHGLQTPDYVENDAESLLGGDHGDERRTLKQPAPGEDGRQREVKCG</sequence>
<feature type="compositionally biased region" description="Basic and acidic residues" evidence="1">
    <location>
        <begin position="248"/>
        <end position="258"/>
    </location>
</feature>
<feature type="region of interest" description="Disordered" evidence="1">
    <location>
        <begin position="157"/>
        <end position="258"/>
    </location>
</feature>
<feature type="region of interest" description="Disordered" evidence="1">
    <location>
        <begin position="111"/>
        <end position="131"/>
    </location>
</feature>
<name>A0A843V330_COLES</name>
<dbReference type="AlphaFoldDB" id="A0A843V330"/>
<dbReference type="EMBL" id="NMUH01001159">
    <property type="protein sequence ID" value="MQL89556.1"/>
    <property type="molecule type" value="Genomic_DNA"/>
</dbReference>
<keyword evidence="3" id="KW-1185">Reference proteome</keyword>
<gene>
    <name evidence="2" type="ORF">Taro_022123</name>
</gene>
<evidence type="ECO:0000313" key="2">
    <source>
        <dbReference type="EMBL" id="MQL89556.1"/>
    </source>
</evidence>
<reference evidence="2" key="1">
    <citation type="submission" date="2017-07" db="EMBL/GenBank/DDBJ databases">
        <title>Taro Niue Genome Assembly and Annotation.</title>
        <authorList>
            <person name="Atibalentja N."/>
            <person name="Keating K."/>
            <person name="Fields C.J."/>
        </authorList>
    </citation>
    <scope>NUCLEOTIDE SEQUENCE</scope>
    <source>
        <strain evidence="2">Niue_2</strain>
        <tissue evidence="2">Leaf</tissue>
    </source>
</reference>
<proteinExistence type="predicted"/>
<accession>A0A843V330</accession>
<evidence type="ECO:0000313" key="3">
    <source>
        <dbReference type="Proteomes" id="UP000652761"/>
    </source>
</evidence>
<organism evidence="2 3">
    <name type="scientific">Colocasia esculenta</name>
    <name type="common">Wild taro</name>
    <name type="synonym">Arum esculentum</name>
    <dbReference type="NCBI Taxonomy" id="4460"/>
    <lineage>
        <taxon>Eukaryota</taxon>
        <taxon>Viridiplantae</taxon>
        <taxon>Streptophyta</taxon>
        <taxon>Embryophyta</taxon>
        <taxon>Tracheophyta</taxon>
        <taxon>Spermatophyta</taxon>
        <taxon>Magnoliopsida</taxon>
        <taxon>Liliopsida</taxon>
        <taxon>Araceae</taxon>
        <taxon>Aroideae</taxon>
        <taxon>Colocasieae</taxon>
        <taxon>Colocasia</taxon>
    </lineage>
</organism>
<evidence type="ECO:0000256" key="1">
    <source>
        <dbReference type="SAM" id="MobiDB-lite"/>
    </source>
</evidence>
<feature type="compositionally biased region" description="Low complexity" evidence="1">
    <location>
        <begin position="172"/>
        <end position="181"/>
    </location>
</feature>
<comment type="caution">
    <text evidence="2">The sequence shown here is derived from an EMBL/GenBank/DDBJ whole genome shotgun (WGS) entry which is preliminary data.</text>
</comment>
<dbReference type="Proteomes" id="UP000652761">
    <property type="component" value="Unassembled WGS sequence"/>
</dbReference>
<feature type="compositionally biased region" description="Polar residues" evidence="1">
    <location>
        <begin position="120"/>
        <end position="131"/>
    </location>
</feature>
<protein>
    <submittedName>
        <fullName evidence="2">Uncharacterized protein</fullName>
    </submittedName>
</protein>